<feature type="region of interest" description="Disordered" evidence="3">
    <location>
        <begin position="444"/>
        <end position="468"/>
    </location>
</feature>
<dbReference type="PROSITE" id="PS00018">
    <property type="entry name" value="EF_HAND_1"/>
    <property type="match status" value="1"/>
</dbReference>
<gene>
    <name evidence="5" type="ORF">R1flu_006283</name>
</gene>
<feature type="compositionally biased region" description="Basic and acidic residues" evidence="3">
    <location>
        <begin position="259"/>
        <end position="270"/>
    </location>
</feature>
<dbReference type="CDD" id="cd00051">
    <property type="entry name" value="EFh"/>
    <property type="match status" value="1"/>
</dbReference>
<dbReference type="InterPro" id="IPR018247">
    <property type="entry name" value="EF_Hand_1_Ca_BS"/>
</dbReference>
<dbReference type="Proteomes" id="UP001605036">
    <property type="component" value="Unassembled WGS sequence"/>
</dbReference>
<accession>A0ABD1YVK9</accession>
<comment type="caution">
    <text evidence="5">The sequence shown here is derived from an EMBL/GenBank/DDBJ whole genome shotgun (WGS) entry which is preliminary data.</text>
</comment>
<feature type="region of interest" description="Disordered" evidence="3">
    <location>
        <begin position="199"/>
        <end position="330"/>
    </location>
</feature>
<feature type="compositionally biased region" description="Polar residues" evidence="3">
    <location>
        <begin position="231"/>
        <end position="246"/>
    </location>
</feature>
<feature type="compositionally biased region" description="Polar residues" evidence="3">
    <location>
        <begin position="272"/>
        <end position="287"/>
    </location>
</feature>
<dbReference type="Pfam" id="PF00036">
    <property type="entry name" value="EF-hand_1"/>
    <property type="match status" value="1"/>
</dbReference>
<feature type="domain" description="EF-hand" evidence="4">
    <location>
        <begin position="38"/>
        <end position="73"/>
    </location>
</feature>
<proteinExistence type="predicted"/>
<dbReference type="AlphaFoldDB" id="A0ABD1YVK9"/>
<feature type="compositionally biased region" description="Polar residues" evidence="3">
    <location>
        <begin position="295"/>
        <end position="304"/>
    </location>
</feature>
<dbReference type="SUPFAM" id="SSF47473">
    <property type="entry name" value="EF-hand"/>
    <property type="match status" value="1"/>
</dbReference>
<evidence type="ECO:0000313" key="5">
    <source>
        <dbReference type="EMBL" id="KAL2634804.1"/>
    </source>
</evidence>
<keyword evidence="6" id="KW-1185">Reference proteome</keyword>
<reference evidence="5 6" key="1">
    <citation type="submission" date="2024-09" db="EMBL/GenBank/DDBJ databases">
        <title>Chromosome-scale assembly of Riccia fluitans.</title>
        <authorList>
            <person name="Paukszto L."/>
            <person name="Sawicki J."/>
            <person name="Karawczyk K."/>
            <person name="Piernik-Szablinska J."/>
            <person name="Szczecinska M."/>
            <person name="Mazdziarz M."/>
        </authorList>
    </citation>
    <scope>NUCLEOTIDE SEQUENCE [LARGE SCALE GENOMIC DNA]</scope>
    <source>
        <strain evidence="5">Rf_01</strain>
        <tissue evidence="5">Aerial parts of the thallus</tissue>
    </source>
</reference>
<dbReference type="InterPro" id="IPR002048">
    <property type="entry name" value="EF_hand_dom"/>
</dbReference>
<feature type="compositionally biased region" description="Basic and acidic residues" evidence="3">
    <location>
        <begin position="204"/>
        <end position="229"/>
    </location>
</feature>
<evidence type="ECO:0000259" key="4">
    <source>
        <dbReference type="PROSITE" id="PS50222"/>
    </source>
</evidence>
<protein>
    <recommendedName>
        <fullName evidence="4">EF-hand domain-containing protein</fullName>
    </recommendedName>
</protein>
<feature type="coiled-coil region" evidence="2">
    <location>
        <begin position="116"/>
        <end position="171"/>
    </location>
</feature>
<dbReference type="EMBL" id="JBHFFA010000003">
    <property type="protein sequence ID" value="KAL2634804.1"/>
    <property type="molecule type" value="Genomic_DNA"/>
</dbReference>
<name>A0ABD1YVK9_9MARC</name>
<dbReference type="Gene3D" id="1.10.238.10">
    <property type="entry name" value="EF-hand"/>
    <property type="match status" value="1"/>
</dbReference>
<keyword evidence="2" id="KW-0175">Coiled coil</keyword>
<organism evidence="5 6">
    <name type="scientific">Riccia fluitans</name>
    <dbReference type="NCBI Taxonomy" id="41844"/>
    <lineage>
        <taxon>Eukaryota</taxon>
        <taxon>Viridiplantae</taxon>
        <taxon>Streptophyta</taxon>
        <taxon>Embryophyta</taxon>
        <taxon>Marchantiophyta</taxon>
        <taxon>Marchantiopsida</taxon>
        <taxon>Marchantiidae</taxon>
        <taxon>Marchantiales</taxon>
        <taxon>Ricciaceae</taxon>
        <taxon>Riccia</taxon>
    </lineage>
</organism>
<keyword evidence="1" id="KW-0106">Calcium</keyword>
<evidence type="ECO:0000313" key="6">
    <source>
        <dbReference type="Proteomes" id="UP001605036"/>
    </source>
</evidence>
<sequence length="468" mass="53683">MVGLQKLFFSATNNKWLPAGAIDASEMLTAFHVLGIRTKRSEMEEMLAEVDADGSGEVEYAEFVQIMTTKMDARSQEQEPRNQPGKAQPLPFPLLAQAYRRKKLMEAVMGGDKSTQERLQARAEEMESERVAAIAEAEAQKRQIKKRPKALSEVTKERIRWKARLKKQEQDMPLEGYVLERIDQDVRDVIFGVHERAHIKRRTMSTEEKAALEEKIAEEKKLRDRERRASATKSSGTPLSKKSLTPETRESVKKSTTPEQKDNETPERLESAATSICTTPFTASHSTPDIHESGNETTTTHVPKSNTTTESHDSDSESDITLEPPNDTPEQQRAFNVSKLEGGQIASLDSQLQTYYKEDLKTMSSVRSKLRDKPTLEQQKIRLRALHSMSRYYQQEKEWENPVETRAKMNTRDSIHTPWRLPSHPIAPRKLRNVSHARIQYKPPVKPQKTRLTEKRPEWVNNIHLRRP</sequence>
<dbReference type="PROSITE" id="PS50222">
    <property type="entry name" value="EF_HAND_2"/>
    <property type="match status" value="1"/>
</dbReference>
<dbReference type="InterPro" id="IPR011992">
    <property type="entry name" value="EF-hand-dom_pair"/>
</dbReference>
<evidence type="ECO:0000256" key="2">
    <source>
        <dbReference type="SAM" id="Coils"/>
    </source>
</evidence>
<dbReference type="SMART" id="SM00054">
    <property type="entry name" value="EFh"/>
    <property type="match status" value="1"/>
</dbReference>
<evidence type="ECO:0000256" key="3">
    <source>
        <dbReference type="SAM" id="MobiDB-lite"/>
    </source>
</evidence>
<evidence type="ECO:0000256" key="1">
    <source>
        <dbReference type="ARBA" id="ARBA00022837"/>
    </source>
</evidence>